<accession>A0A310SNQ2</accession>
<protein>
    <submittedName>
        <fullName evidence="1">Uncharacterized protein</fullName>
    </submittedName>
</protein>
<reference evidence="1 2" key="1">
    <citation type="submission" date="2015-07" db="EMBL/GenBank/DDBJ databases">
        <title>The genome of Eufriesea mexicana.</title>
        <authorList>
            <person name="Pan H."/>
            <person name="Kapheim K."/>
        </authorList>
    </citation>
    <scope>NUCLEOTIDE SEQUENCE [LARGE SCALE GENOMIC DNA]</scope>
    <source>
        <strain evidence="1">0111107269</strain>
        <tissue evidence="1">Whole body</tissue>
    </source>
</reference>
<sequence>MFRVTFGVYVEGRVTACKDRMNEIFITVSIVNEERKASECLGYMTHRERGYEKFVIEEESMSTKEDRVQSLTLDLRNPSI</sequence>
<dbReference type="Proteomes" id="UP000250275">
    <property type="component" value="Unassembled WGS sequence"/>
</dbReference>
<organism evidence="1 2">
    <name type="scientific">Eufriesea mexicana</name>
    <dbReference type="NCBI Taxonomy" id="516756"/>
    <lineage>
        <taxon>Eukaryota</taxon>
        <taxon>Metazoa</taxon>
        <taxon>Ecdysozoa</taxon>
        <taxon>Arthropoda</taxon>
        <taxon>Hexapoda</taxon>
        <taxon>Insecta</taxon>
        <taxon>Pterygota</taxon>
        <taxon>Neoptera</taxon>
        <taxon>Endopterygota</taxon>
        <taxon>Hymenoptera</taxon>
        <taxon>Apocrita</taxon>
        <taxon>Aculeata</taxon>
        <taxon>Apoidea</taxon>
        <taxon>Anthophila</taxon>
        <taxon>Apidae</taxon>
        <taxon>Eufriesea</taxon>
    </lineage>
</organism>
<gene>
    <name evidence="1" type="ORF">WN48_07548</name>
</gene>
<proteinExistence type="predicted"/>
<evidence type="ECO:0000313" key="1">
    <source>
        <dbReference type="EMBL" id="OAD62732.1"/>
    </source>
</evidence>
<keyword evidence="2" id="KW-1185">Reference proteome</keyword>
<dbReference type="AlphaFoldDB" id="A0A310SNQ2"/>
<evidence type="ECO:0000313" key="2">
    <source>
        <dbReference type="Proteomes" id="UP000250275"/>
    </source>
</evidence>
<name>A0A310SNQ2_9HYME</name>
<dbReference type="EMBL" id="KQ759820">
    <property type="protein sequence ID" value="OAD62732.1"/>
    <property type="molecule type" value="Genomic_DNA"/>
</dbReference>